<dbReference type="AlphaFoldDB" id="A0A6L3N3N4"/>
<feature type="region of interest" description="Disordered" evidence="1">
    <location>
        <begin position="1"/>
        <end position="25"/>
    </location>
</feature>
<protein>
    <submittedName>
        <fullName evidence="3">Uncharacterized protein</fullName>
    </submittedName>
</protein>
<keyword evidence="2" id="KW-0472">Membrane</keyword>
<keyword evidence="2" id="KW-0812">Transmembrane</keyword>
<evidence type="ECO:0000313" key="4">
    <source>
        <dbReference type="Proteomes" id="UP000473470"/>
    </source>
</evidence>
<evidence type="ECO:0000256" key="1">
    <source>
        <dbReference type="SAM" id="MobiDB-lite"/>
    </source>
</evidence>
<proteinExistence type="predicted"/>
<dbReference type="Proteomes" id="UP000473470">
    <property type="component" value="Unassembled WGS sequence"/>
</dbReference>
<dbReference type="EMBL" id="VZOK01000007">
    <property type="protein sequence ID" value="KAB0639916.1"/>
    <property type="molecule type" value="Genomic_DNA"/>
</dbReference>
<feature type="transmembrane region" description="Helical" evidence="2">
    <location>
        <begin position="143"/>
        <end position="165"/>
    </location>
</feature>
<organism evidence="3 4">
    <name type="scientific">Burkholderia stagnalis</name>
    <dbReference type="NCBI Taxonomy" id="1503054"/>
    <lineage>
        <taxon>Bacteria</taxon>
        <taxon>Pseudomonadati</taxon>
        <taxon>Pseudomonadota</taxon>
        <taxon>Betaproteobacteria</taxon>
        <taxon>Burkholderiales</taxon>
        <taxon>Burkholderiaceae</taxon>
        <taxon>Burkholderia</taxon>
        <taxon>Burkholderia cepacia complex</taxon>
    </lineage>
</organism>
<name>A0A6L3N3N4_9BURK</name>
<reference evidence="3 4" key="1">
    <citation type="submission" date="2019-09" db="EMBL/GenBank/DDBJ databases">
        <title>Draft genome sequences of 48 bacterial type strains from the CCUG.</title>
        <authorList>
            <person name="Tunovic T."/>
            <person name="Pineiro-Iglesias B."/>
            <person name="Unosson C."/>
            <person name="Inganas E."/>
            <person name="Ohlen M."/>
            <person name="Cardew S."/>
            <person name="Jensie-Markopoulos S."/>
            <person name="Salva-Serra F."/>
            <person name="Jaen-Luchoro D."/>
            <person name="Karlsson R."/>
            <person name="Svensson-Stadler L."/>
            <person name="Chun J."/>
            <person name="Moore E."/>
        </authorList>
    </citation>
    <scope>NUCLEOTIDE SEQUENCE [LARGE SCALE GENOMIC DNA]</scope>
    <source>
        <strain evidence="3 4">CCUG 65686</strain>
    </source>
</reference>
<evidence type="ECO:0000256" key="2">
    <source>
        <dbReference type="SAM" id="Phobius"/>
    </source>
</evidence>
<comment type="caution">
    <text evidence="3">The sequence shown here is derived from an EMBL/GenBank/DDBJ whole genome shotgun (WGS) entry which is preliminary data.</text>
</comment>
<sequence length="283" mass="29933">MSADGGLEATASRAFESHRQQKKRMHPIRGTTVLCAADKDSQAKAPRTQVFTAFSGILIDVLLNGKINGPSLFSLRDIVNIACTRIKEMEDVPMPVLLSPDQTEGDLADLDMFPNQAATVKIHYTNPPIETSRPPIVKKTRKISILITVLTTIVLVLVVKIAAWIDGSFGEHTDIVPAYPSGTGAEGAAGTSSASLPNTAGAADKAVADKLAADKPAADKPAADKLAADKPAADKPAADKPAADKLAADKAAAYARIYDDYAKCHNTADQDACSRVPLNWEPH</sequence>
<keyword evidence="2" id="KW-1133">Transmembrane helix</keyword>
<gene>
    <name evidence="3" type="ORF">F7R25_06260</name>
</gene>
<accession>A0A6L3N3N4</accession>
<evidence type="ECO:0000313" key="3">
    <source>
        <dbReference type="EMBL" id="KAB0639916.1"/>
    </source>
</evidence>
<feature type="region of interest" description="Disordered" evidence="1">
    <location>
        <begin position="213"/>
        <end position="244"/>
    </location>
</feature>
<dbReference type="RefSeq" id="WP_150998614.1">
    <property type="nucleotide sequence ID" value="NZ_CABVPM010000026.1"/>
</dbReference>